<protein>
    <submittedName>
        <fullName evidence="1">Uncharacterized protein</fullName>
    </submittedName>
</protein>
<evidence type="ECO:0000313" key="2">
    <source>
        <dbReference type="Proteomes" id="UP001325479"/>
    </source>
</evidence>
<proteinExistence type="predicted"/>
<evidence type="ECO:0000313" key="1">
    <source>
        <dbReference type="EMBL" id="WQD76886.1"/>
    </source>
</evidence>
<accession>A0ABZ0WHP4</accession>
<reference evidence="1 2" key="1">
    <citation type="submission" date="2023-12" db="EMBL/GenBank/DDBJ databases">
        <title>Genome sequencing and assembly of bacterial species from a model synthetic community.</title>
        <authorList>
            <person name="Hogle S.L."/>
        </authorList>
    </citation>
    <scope>NUCLEOTIDE SEQUENCE [LARGE SCALE GENOMIC DNA]</scope>
    <source>
        <strain evidence="1 2">HAMBI 2494</strain>
    </source>
</reference>
<gene>
    <name evidence="1" type="ORF">U0042_22830</name>
</gene>
<sequence length="81" mass="9168">MKKILIFLRPFGKKYRGSARRIYVEARVDRTNTRRLKCTLTLILLQSRGAAGGLEARGMECLPNYVEESDVASVSMAIYLT</sequence>
<keyword evidence="2" id="KW-1185">Reference proteome</keyword>
<dbReference type="EMBL" id="CP139965">
    <property type="protein sequence ID" value="WQD76886.1"/>
    <property type="molecule type" value="Genomic_DNA"/>
</dbReference>
<dbReference type="Proteomes" id="UP001325479">
    <property type="component" value="Chromosome"/>
</dbReference>
<name>A0ABZ0WHP4_9BURK</name>
<dbReference type="RefSeq" id="WP_157977772.1">
    <property type="nucleotide sequence ID" value="NZ_CP139965.1"/>
</dbReference>
<organism evidence="1 2">
    <name type="scientific">Paraburkholderia kururiensis</name>
    <dbReference type="NCBI Taxonomy" id="984307"/>
    <lineage>
        <taxon>Bacteria</taxon>
        <taxon>Pseudomonadati</taxon>
        <taxon>Pseudomonadota</taxon>
        <taxon>Betaproteobacteria</taxon>
        <taxon>Burkholderiales</taxon>
        <taxon>Burkholderiaceae</taxon>
        <taxon>Paraburkholderia</taxon>
    </lineage>
</organism>